<gene>
    <name evidence="2" type="ORF">PXEA_LOCUS14339</name>
</gene>
<dbReference type="PROSITE" id="PS00636">
    <property type="entry name" value="DNAJ_1"/>
    <property type="match status" value="1"/>
</dbReference>
<dbReference type="Gene3D" id="1.10.287.110">
    <property type="entry name" value="DnaJ domain"/>
    <property type="match status" value="1"/>
</dbReference>
<protein>
    <recommendedName>
        <fullName evidence="1">J domain-containing protein</fullName>
    </recommendedName>
</protein>
<dbReference type="SMART" id="SM00271">
    <property type="entry name" value="DnaJ"/>
    <property type="match status" value="1"/>
</dbReference>
<evidence type="ECO:0000313" key="3">
    <source>
        <dbReference type="Proteomes" id="UP000784294"/>
    </source>
</evidence>
<dbReference type="InterPro" id="IPR001623">
    <property type="entry name" value="DnaJ_domain"/>
</dbReference>
<proteinExistence type="predicted"/>
<name>A0A448WUY0_9PLAT</name>
<comment type="caution">
    <text evidence="2">The sequence shown here is derived from an EMBL/GenBank/DDBJ whole genome shotgun (WGS) entry which is preliminary data.</text>
</comment>
<dbReference type="PANTHER" id="PTHR44873:SF1">
    <property type="entry name" value="DNAJ HOMOLOG SUBFAMILY C MEMBER 30, MITOCHONDRIAL"/>
    <property type="match status" value="1"/>
</dbReference>
<dbReference type="InterPro" id="IPR053025">
    <property type="entry name" value="Mito_ATP_Synthase-Asso"/>
</dbReference>
<dbReference type="Pfam" id="PF00226">
    <property type="entry name" value="DnaJ"/>
    <property type="match status" value="1"/>
</dbReference>
<dbReference type="AlphaFoldDB" id="A0A448WUY0"/>
<keyword evidence="3" id="KW-1185">Reference proteome</keyword>
<reference evidence="2" key="1">
    <citation type="submission" date="2018-11" db="EMBL/GenBank/DDBJ databases">
        <authorList>
            <consortium name="Pathogen Informatics"/>
        </authorList>
    </citation>
    <scope>NUCLEOTIDE SEQUENCE</scope>
</reference>
<dbReference type="PANTHER" id="PTHR44873">
    <property type="entry name" value="DNAJ HOMOLOG SUBFAMILY C MEMBER 30, MITOCHONDRIAL"/>
    <property type="match status" value="1"/>
</dbReference>
<dbReference type="Proteomes" id="UP000784294">
    <property type="component" value="Unassembled WGS sequence"/>
</dbReference>
<dbReference type="OrthoDB" id="376357at2759"/>
<organism evidence="2 3">
    <name type="scientific">Protopolystoma xenopodis</name>
    <dbReference type="NCBI Taxonomy" id="117903"/>
    <lineage>
        <taxon>Eukaryota</taxon>
        <taxon>Metazoa</taxon>
        <taxon>Spiralia</taxon>
        <taxon>Lophotrochozoa</taxon>
        <taxon>Platyhelminthes</taxon>
        <taxon>Monogenea</taxon>
        <taxon>Polyopisthocotylea</taxon>
        <taxon>Polystomatidea</taxon>
        <taxon>Polystomatidae</taxon>
        <taxon>Protopolystoma</taxon>
    </lineage>
</organism>
<dbReference type="CDD" id="cd06257">
    <property type="entry name" value="DnaJ"/>
    <property type="match status" value="1"/>
</dbReference>
<dbReference type="InterPro" id="IPR036869">
    <property type="entry name" value="J_dom_sf"/>
</dbReference>
<dbReference type="InterPro" id="IPR018253">
    <property type="entry name" value="DnaJ_domain_CS"/>
</dbReference>
<feature type="domain" description="J" evidence="1">
    <location>
        <begin position="34"/>
        <end position="98"/>
    </location>
</feature>
<feature type="non-terminal residue" evidence="2">
    <location>
        <position position="138"/>
    </location>
</feature>
<evidence type="ECO:0000259" key="1">
    <source>
        <dbReference type="PROSITE" id="PS50076"/>
    </source>
</evidence>
<accession>A0A448WUY0</accession>
<dbReference type="PRINTS" id="PR00625">
    <property type="entry name" value="JDOMAIN"/>
</dbReference>
<dbReference type="SUPFAM" id="SSF46565">
    <property type="entry name" value="Chaperone J-domain"/>
    <property type="match status" value="1"/>
</dbReference>
<sequence length="138" mass="15756">MFSRTRSFLPSRFFVLSPKLFPQLFTFSSKHSGGLYKVLDLPSDATNREIKDAFYKLSKFFHPDISKDSSTRAKFEEIKQAYEILGNPTMRQKYDRGLVSPAKGFVSDRATEADKVDLESVIDASEKSFATAYADRYN</sequence>
<dbReference type="PROSITE" id="PS50076">
    <property type="entry name" value="DNAJ_2"/>
    <property type="match status" value="1"/>
</dbReference>
<evidence type="ECO:0000313" key="2">
    <source>
        <dbReference type="EMBL" id="VEL20899.1"/>
    </source>
</evidence>
<dbReference type="EMBL" id="CAAALY010048521">
    <property type="protein sequence ID" value="VEL20899.1"/>
    <property type="molecule type" value="Genomic_DNA"/>
</dbReference>